<reference evidence="2" key="1">
    <citation type="journal article" date="2014" name="Science">
        <title>Ancient hybridizations among the ancestral genomes of bread wheat.</title>
        <authorList>
            <consortium name="International Wheat Genome Sequencing Consortium,"/>
            <person name="Marcussen T."/>
            <person name="Sandve S.R."/>
            <person name="Heier L."/>
            <person name="Spannagl M."/>
            <person name="Pfeifer M."/>
            <person name="Jakobsen K.S."/>
            <person name="Wulff B.B."/>
            <person name="Steuernagel B."/>
            <person name="Mayer K.F."/>
            <person name="Olsen O.A."/>
        </authorList>
    </citation>
    <scope>NUCLEOTIDE SEQUENCE [LARGE SCALE GENOMIC DNA]</scope>
    <source>
        <strain evidence="2">cv. AL8/78</strain>
    </source>
</reference>
<reference evidence="1" key="3">
    <citation type="journal article" date="2017" name="Nature">
        <title>Genome sequence of the progenitor of the wheat D genome Aegilops tauschii.</title>
        <authorList>
            <person name="Luo M.C."/>
            <person name="Gu Y.Q."/>
            <person name="Puiu D."/>
            <person name="Wang H."/>
            <person name="Twardziok S.O."/>
            <person name="Deal K.R."/>
            <person name="Huo N."/>
            <person name="Zhu T."/>
            <person name="Wang L."/>
            <person name="Wang Y."/>
            <person name="McGuire P.E."/>
            <person name="Liu S."/>
            <person name="Long H."/>
            <person name="Ramasamy R.K."/>
            <person name="Rodriguez J.C."/>
            <person name="Van S.L."/>
            <person name="Yuan L."/>
            <person name="Wang Z."/>
            <person name="Xia Z."/>
            <person name="Xiao L."/>
            <person name="Anderson O.D."/>
            <person name="Ouyang S."/>
            <person name="Liang Y."/>
            <person name="Zimin A.V."/>
            <person name="Pertea G."/>
            <person name="Qi P."/>
            <person name="Bennetzen J.L."/>
            <person name="Dai X."/>
            <person name="Dawson M.W."/>
            <person name="Muller H.G."/>
            <person name="Kugler K."/>
            <person name="Rivarola-Duarte L."/>
            <person name="Spannagl M."/>
            <person name="Mayer K.F.X."/>
            <person name="Lu F.H."/>
            <person name="Bevan M.W."/>
            <person name="Leroy P."/>
            <person name="Li P."/>
            <person name="You F.M."/>
            <person name="Sun Q."/>
            <person name="Liu Z."/>
            <person name="Lyons E."/>
            <person name="Wicker T."/>
            <person name="Salzberg S.L."/>
            <person name="Devos K.M."/>
            <person name="Dvorak J."/>
        </authorList>
    </citation>
    <scope>NUCLEOTIDE SEQUENCE [LARGE SCALE GENOMIC DNA]</scope>
    <source>
        <strain evidence="1">cv. AL8/78</strain>
    </source>
</reference>
<dbReference type="Proteomes" id="UP000015105">
    <property type="component" value="Chromosome 2D"/>
</dbReference>
<reference evidence="1" key="4">
    <citation type="submission" date="2019-03" db="UniProtKB">
        <authorList>
            <consortium name="EnsemblPlants"/>
        </authorList>
    </citation>
    <scope>IDENTIFICATION</scope>
</reference>
<reference evidence="2" key="2">
    <citation type="journal article" date="2017" name="Nat. Plants">
        <title>The Aegilops tauschii genome reveals multiple impacts of transposons.</title>
        <authorList>
            <person name="Zhao G."/>
            <person name="Zou C."/>
            <person name="Li K."/>
            <person name="Wang K."/>
            <person name="Li T."/>
            <person name="Gao L."/>
            <person name="Zhang X."/>
            <person name="Wang H."/>
            <person name="Yang Z."/>
            <person name="Liu X."/>
            <person name="Jiang W."/>
            <person name="Mao L."/>
            <person name="Kong X."/>
            <person name="Jiao Y."/>
            <person name="Jia J."/>
        </authorList>
    </citation>
    <scope>NUCLEOTIDE SEQUENCE [LARGE SCALE GENOMIC DNA]</scope>
    <source>
        <strain evidence="2">cv. AL8/78</strain>
    </source>
</reference>
<organism evidence="1 2">
    <name type="scientific">Aegilops tauschii subsp. strangulata</name>
    <name type="common">Goatgrass</name>
    <dbReference type="NCBI Taxonomy" id="200361"/>
    <lineage>
        <taxon>Eukaryota</taxon>
        <taxon>Viridiplantae</taxon>
        <taxon>Streptophyta</taxon>
        <taxon>Embryophyta</taxon>
        <taxon>Tracheophyta</taxon>
        <taxon>Spermatophyta</taxon>
        <taxon>Magnoliopsida</taxon>
        <taxon>Liliopsida</taxon>
        <taxon>Poales</taxon>
        <taxon>Poaceae</taxon>
        <taxon>BOP clade</taxon>
        <taxon>Pooideae</taxon>
        <taxon>Triticodae</taxon>
        <taxon>Triticeae</taxon>
        <taxon>Triticinae</taxon>
        <taxon>Aegilops</taxon>
    </lineage>
</organism>
<protein>
    <submittedName>
        <fullName evidence="1">Uncharacterized protein</fullName>
    </submittedName>
</protein>
<evidence type="ECO:0000313" key="2">
    <source>
        <dbReference type="Proteomes" id="UP000015105"/>
    </source>
</evidence>
<dbReference type="AlphaFoldDB" id="A0A453CXX3"/>
<evidence type="ECO:0000313" key="1">
    <source>
        <dbReference type="EnsemblPlants" id="AET2Gv21006100.6"/>
    </source>
</evidence>
<proteinExistence type="predicted"/>
<dbReference type="Gramene" id="AET2Gv21006100.6">
    <property type="protein sequence ID" value="AET2Gv21006100.6"/>
    <property type="gene ID" value="AET2Gv21006100"/>
</dbReference>
<name>A0A453CXX3_AEGTS</name>
<dbReference type="EnsemblPlants" id="AET2Gv21006100.6">
    <property type="protein sequence ID" value="AET2Gv21006100.6"/>
    <property type="gene ID" value="AET2Gv21006100"/>
</dbReference>
<reference evidence="1" key="5">
    <citation type="journal article" date="2021" name="G3 (Bethesda)">
        <title>Aegilops tauschii genome assembly Aet v5.0 features greater sequence contiguity and improved annotation.</title>
        <authorList>
            <person name="Wang L."/>
            <person name="Zhu T."/>
            <person name="Rodriguez J.C."/>
            <person name="Deal K.R."/>
            <person name="Dubcovsky J."/>
            <person name="McGuire P.E."/>
            <person name="Lux T."/>
            <person name="Spannagl M."/>
            <person name="Mayer K.F.X."/>
            <person name="Baldrich P."/>
            <person name="Meyers B.C."/>
            <person name="Huo N."/>
            <person name="Gu Y.Q."/>
            <person name="Zhou H."/>
            <person name="Devos K.M."/>
            <person name="Bennetzen J.L."/>
            <person name="Unver T."/>
            <person name="Budak H."/>
            <person name="Gulick P.J."/>
            <person name="Galiba G."/>
            <person name="Kalapos B."/>
            <person name="Nelson D.R."/>
            <person name="Li P."/>
            <person name="You F.M."/>
            <person name="Luo M.C."/>
            <person name="Dvorak J."/>
        </authorList>
    </citation>
    <scope>NUCLEOTIDE SEQUENCE [LARGE SCALE GENOMIC DNA]</scope>
    <source>
        <strain evidence="1">cv. AL8/78</strain>
    </source>
</reference>
<accession>A0A453CXX3</accession>
<keyword evidence="2" id="KW-1185">Reference proteome</keyword>
<sequence length="30" mass="3279">MLLADGLRGHLADLAELTRTAGQLYAELHE</sequence>